<dbReference type="RefSeq" id="WP_310798086.1">
    <property type="nucleotide sequence ID" value="NZ_CP123872.1"/>
</dbReference>
<accession>A0AA52ECN1</accession>
<name>A0AA52ECN1_9PROT</name>
<keyword evidence="3" id="KW-1185">Reference proteome</keyword>
<keyword evidence="1" id="KW-0472">Membrane</keyword>
<dbReference type="KEGG" id="tmk:QGN29_11880"/>
<evidence type="ECO:0008006" key="4">
    <source>
        <dbReference type="Google" id="ProtNLM"/>
    </source>
</evidence>
<feature type="transmembrane region" description="Helical" evidence="1">
    <location>
        <begin position="6"/>
        <end position="28"/>
    </location>
</feature>
<organism evidence="2 3">
    <name type="scientific">Temperatibacter marinus</name>
    <dbReference type="NCBI Taxonomy" id="1456591"/>
    <lineage>
        <taxon>Bacteria</taxon>
        <taxon>Pseudomonadati</taxon>
        <taxon>Pseudomonadota</taxon>
        <taxon>Alphaproteobacteria</taxon>
        <taxon>Kordiimonadales</taxon>
        <taxon>Temperatibacteraceae</taxon>
        <taxon>Temperatibacter</taxon>
    </lineage>
</organism>
<dbReference type="Proteomes" id="UP001268683">
    <property type="component" value="Chromosome"/>
</dbReference>
<sequence>MDAYLLFIIAALLLSANILLALIIYLFLRKENRYDSPTFEEMRLNTHLTERMMNMTKEQLAVIAETLETLQSSNEKFEP</sequence>
<keyword evidence="1" id="KW-0812">Transmembrane</keyword>
<evidence type="ECO:0000313" key="3">
    <source>
        <dbReference type="Proteomes" id="UP001268683"/>
    </source>
</evidence>
<dbReference type="EMBL" id="CP123872">
    <property type="protein sequence ID" value="WND02250.1"/>
    <property type="molecule type" value="Genomic_DNA"/>
</dbReference>
<reference evidence="2" key="1">
    <citation type="submission" date="2023-04" db="EMBL/GenBank/DDBJ databases">
        <title>Complete genome sequence of Temperatibacter marinus.</title>
        <authorList>
            <person name="Rong J.-C."/>
            <person name="Yi M.-L."/>
            <person name="Zhao Q."/>
        </authorList>
    </citation>
    <scope>NUCLEOTIDE SEQUENCE</scope>
    <source>
        <strain evidence="2">NBRC 110045</strain>
    </source>
</reference>
<protein>
    <recommendedName>
        <fullName evidence="4">Phage shock protein B</fullName>
    </recommendedName>
</protein>
<proteinExistence type="predicted"/>
<dbReference type="AlphaFoldDB" id="A0AA52ECN1"/>
<evidence type="ECO:0000256" key="1">
    <source>
        <dbReference type="SAM" id="Phobius"/>
    </source>
</evidence>
<gene>
    <name evidence="2" type="ORF">QGN29_11880</name>
</gene>
<evidence type="ECO:0000313" key="2">
    <source>
        <dbReference type="EMBL" id="WND02250.1"/>
    </source>
</evidence>
<keyword evidence="1" id="KW-1133">Transmembrane helix</keyword>